<evidence type="ECO:0000256" key="6">
    <source>
        <dbReference type="ARBA" id="ARBA00023136"/>
    </source>
</evidence>
<keyword evidence="6 7" id="KW-0472">Membrane</keyword>
<proteinExistence type="predicted"/>
<feature type="transmembrane region" description="Helical" evidence="7">
    <location>
        <begin position="21"/>
        <end position="46"/>
    </location>
</feature>
<evidence type="ECO:0000313" key="10">
    <source>
        <dbReference type="Proteomes" id="UP000780801"/>
    </source>
</evidence>
<dbReference type="GO" id="GO:0005524">
    <property type="term" value="F:ATP binding"/>
    <property type="evidence" value="ECO:0007669"/>
    <property type="project" value="UniProtKB-KW"/>
</dbReference>
<organism evidence="9 10">
    <name type="scientific">Lunasporangiospora selenospora</name>
    <dbReference type="NCBI Taxonomy" id="979761"/>
    <lineage>
        <taxon>Eukaryota</taxon>
        <taxon>Fungi</taxon>
        <taxon>Fungi incertae sedis</taxon>
        <taxon>Mucoromycota</taxon>
        <taxon>Mortierellomycotina</taxon>
        <taxon>Mortierellomycetes</taxon>
        <taxon>Mortierellales</taxon>
        <taxon>Mortierellaceae</taxon>
        <taxon>Lunasporangiospora</taxon>
    </lineage>
</organism>
<comment type="caution">
    <text evidence="9">The sequence shown here is derived from an EMBL/GenBank/DDBJ whole genome shotgun (WGS) entry which is preliminary data.</text>
</comment>
<sequence length="112" mass="12792">QEEAARGVVGFRVFKIYAKAATYFFTILSFFGYCISQSLRLGLNFWLERWARASESERTNLIGKLLGVYAFLAVLYVFVDIGVNLLVFIGAGYRAAKRMHSDLLDRILRLPM</sequence>
<feature type="non-terminal residue" evidence="9">
    <location>
        <position position="1"/>
    </location>
</feature>
<keyword evidence="5 7" id="KW-1133">Transmembrane helix</keyword>
<evidence type="ECO:0000259" key="8">
    <source>
        <dbReference type="PROSITE" id="PS50929"/>
    </source>
</evidence>
<accession>A0A9P6ESM0</accession>
<keyword evidence="2 7" id="KW-0812">Transmembrane</keyword>
<dbReference type="Proteomes" id="UP000780801">
    <property type="component" value="Unassembled WGS sequence"/>
</dbReference>
<feature type="domain" description="ABC transmembrane type-1" evidence="8">
    <location>
        <begin position="27"/>
        <end position="112"/>
    </location>
</feature>
<gene>
    <name evidence="9" type="ORF">BGW38_010461</name>
</gene>
<dbReference type="InterPro" id="IPR036640">
    <property type="entry name" value="ABC1_TM_sf"/>
</dbReference>
<keyword evidence="4" id="KW-0067">ATP-binding</keyword>
<dbReference type="InterPro" id="IPR050173">
    <property type="entry name" value="ABC_transporter_C-like"/>
</dbReference>
<dbReference type="PROSITE" id="PS50929">
    <property type="entry name" value="ABC_TM1F"/>
    <property type="match status" value="1"/>
</dbReference>
<reference evidence="9" key="1">
    <citation type="journal article" date="2020" name="Fungal Divers.">
        <title>Resolving the Mortierellaceae phylogeny through synthesis of multi-gene phylogenetics and phylogenomics.</title>
        <authorList>
            <person name="Vandepol N."/>
            <person name="Liber J."/>
            <person name="Desiro A."/>
            <person name="Na H."/>
            <person name="Kennedy M."/>
            <person name="Barry K."/>
            <person name="Grigoriev I.V."/>
            <person name="Miller A.N."/>
            <person name="O'Donnell K."/>
            <person name="Stajich J.E."/>
            <person name="Bonito G."/>
        </authorList>
    </citation>
    <scope>NUCLEOTIDE SEQUENCE</scope>
    <source>
        <strain evidence="9">KOD1015</strain>
    </source>
</reference>
<dbReference type="PANTHER" id="PTHR24223">
    <property type="entry name" value="ATP-BINDING CASSETTE SUB-FAMILY C"/>
    <property type="match status" value="1"/>
</dbReference>
<dbReference type="OrthoDB" id="6508552at2759"/>
<keyword evidence="3" id="KW-0547">Nucleotide-binding</keyword>
<feature type="non-terminal residue" evidence="9">
    <location>
        <position position="112"/>
    </location>
</feature>
<evidence type="ECO:0000256" key="3">
    <source>
        <dbReference type="ARBA" id="ARBA00022741"/>
    </source>
</evidence>
<evidence type="ECO:0000313" key="9">
    <source>
        <dbReference type="EMBL" id="KAF9534103.1"/>
    </source>
</evidence>
<dbReference type="SUPFAM" id="SSF90123">
    <property type="entry name" value="ABC transporter transmembrane region"/>
    <property type="match status" value="1"/>
</dbReference>
<evidence type="ECO:0000256" key="5">
    <source>
        <dbReference type="ARBA" id="ARBA00022989"/>
    </source>
</evidence>
<dbReference type="Gene3D" id="1.20.1560.10">
    <property type="entry name" value="ABC transporter type 1, transmembrane domain"/>
    <property type="match status" value="1"/>
</dbReference>
<evidence type="ECO:0000256" key="2">
    <source>
        <dbReference type="ARBA" id="ARBA00022692"/>
    </source>
</evidence>
<feature type="transmembrane region" description="Helical" evidence="7">
    <location>
        <begin position="66"/>
        <end position="89"/>
    </location>
</feature>
<name>A0A9P6ESM0_9FUNG</name>
<dbReference type="InterPro" id="IPR011527">
    <property type="entry name" value="ABC1_TM_dom"/>
</dbReference>
<evidence type="ECO:0000256" key="7">
    <source>
        <dbReference type="SAM" id="Phobius"/>
    </source>
</evidence>
<evidence type="ECO:0000256" key="4">
    <source>
        <dbReference type="ARBA" id="ARBA00022840"/>
    </source>
</evidence>
<evidence type="ECO:0000256" key="1">
    <source>
        <dbReference type="ARBA" id="ARBA00022448"/>
    </source>
</evidence>
<protein>
    <recommendedName>
        <fullName evidence="8">ABC transmembrane type-1 domain-containing protein</fullName>
    </recommendedName>
</protein>
<dbReference type="AlphaFoldDB" id="A0A9P6ESM0"/>
<dbReference type="GO" id="GO:0016020">
    <property type="term" value="C:membrane"/>
    <property type="evidence" value="ECO:0007669"/>
    <property type="project" value="InterPro"/>
</dbReference>
<keyword evidence="10" id="KW-1185">Reference proteome</keyword>
<dbReference type="GO" id="GO:0140359">
    <property type="term" value="F:ABC-type transporter activity"/>
    <property type="evidence" value="ECO:0007669"/>
    <property type="project" value="InterPro"/>
</dbReference>
<dbReference type="EMBL" id="JAABOA010008489">
    <property type="protein sequence ID" value="KAF9534103.1"/>
    <property type="molecule type" value="Genomic_DNA"/>
</dbReference>
<keyword evidence="1" id="KW-0813">Transport</keyword>